<evidence type="ECO:0000256" key="6">
    <source>
        <dbReference type="ARBA" id="ARBA00023102"/>
    </source>
</evidence>
<proteinExistence type="inferred from homology"/>
<keyword evidence="11" id="KW-1185">Reference proteome</keyword>
<gene>
    <name evidence="10" type="ORF">K5V21_03070</name>
</gene>
<evidence type="ECO:0000256" key="2">
    <source>
        <dbReference type="ARBA" id="ARBA00009152"/>
    </source>
</evidence>
<comment type="catalytic activity">
    <reaction evidence="7 8">
        <text>L-histidinol phosphate + H2O = L-histidinol + phosphate</text>
        <dbReference type="Rhea" id="RHEA:14465"/>
        <dbReference type="ChEBI" id="CHEBI:15377"/>
        <dbReference type="ChEBI" id="CHEBI:43474"/>
        <dbReference type="ChEBI" id="CHEBI:57699"/>
        <dbReference type="ChEBI" id="CHEBI:57980"/>
        <dbReference type="EC" id="3.1.3.15"/>
    </reaction>
</comment>
<dbReference type="EC" id="3.1.3.15" evidence="3 8"/>
<dbReference type="EMBL" id="JAIKTU010000002">
    <property type="protein sequence ID" value="MBY0754430.1"/>
    <property type="molecule type" value="Genomic_DNA"/>
</dbReference>
<sequence>MKSNYHTHNYRCKHAKGTVEEYIKEAIAEGFDEVGISDHLPHPGKNIDNKSRMKYEELEEYFNEINEAIKKYSDKISIKKALECEYFEDFGWLYEELMEKYKVDYLLLGVHFFPYKGEWFYVGSIELTPEILECYVDYVVKSMESGLFKCVAHPDLFGLSYREWDENTIKQSRRILQAAEDLNIPLEINVNGFRKPMVRYNNGERYSYPIKEFWMLSKEYNIKRIIGIDAHDPCHMRDLDKGLNFAKELGLDIIDRLEL</sequence>
<evidence type="ECO:0000256" key="4">
    <source>
        <dbReference type="ARBA" id="ARBA00022605"/>
    </source>
</evidence>
<evidence type="ECO:0000313" key="11">
    <source>
        <dbReference type="Proteomes" id="UP001299068"/>
    </source>
</evidence>
<accession>A0ABS7KUI2</accession>
<evidence type="ECO:0000256" key="1">
    <source>
        <dbReference type="ARBA" id="ARBA00004970"/>
    </source>
</evidence>
<feature type="domain" description="PHP" evidence="9">
    <location>
        <begin position="5"/>
        <end position="189"/>
    </location>
</feature>
<dbReference type="Gene3D" id="3.20.20.140">
    <property type="entry name" value="Metal-dependent hydrolases"/>
    <property type="match status" value="1"/>
</dbReference>
<comment type="similarity">
    <text evidence="2 8">Belongs to the PHP hydrolase family. HisK subfamily.</text>
</comment>
<dbReference type="NCBIfam" id="TIGR01856">
    <property type="entry name" value="hisJ_fam"/>
    <property type="match status" value="1"/>
</dbReference>
<comment type="pathway">
    <text evidence="1 8">Amino-acid biosynthesis; L-histidine biosynthesis; L-histidine from 5-phospho-alpha-D-ribose 1-diphosphate: step 8/9.</text>
</comment>
<evidence type="ECO:0000256" key="8">
    <source>
        <dbReference type="RuleBase" id="RU366003"/>
    </source>
</evidence>
<evidence type="ECO:0000313" key="10">
    <source>
        <dbReference type="EMBL" id="MBY0754430.1"/>
    </source>
</evidence>
<dbReference type="PANTHER" id="PTHR21039:SF0">
    <property type="entry name" value="HISTIDINOL-PHOSPHATASE"/>
    <property type="match status" value="1"/>
</dbReference>
<dbReference type="InterPro" id="IPR010140">
    <property type="entry name" value="Histidinol_P_phosphatase_HisJ"/>
</dbReference>
<evidence type="ECO:0000256" key="7">
    <source>
        <dbReference type="ARBA" id="ARBA00049158"/>
    </source>
</evidence>
<keyword evidence="6 8" id="KW-0368">Histidine biosynthesis</keyword>
<keyword evidence="5 8" id="KW-0378">Hydrolase</keyword>
<dbReference type="PANTHER" id="PTHR21039">
    <property type="entry name" value="HISTIDINOL PHOSPHATASE-RELATED"/>
    <property type="match status" value="1"/>
</dbReference>
<organism evidence="10 11">
    <name type="scientific">Clostridium sardiniense</name>
    <name type="common">Clostridium absonum</name>
    <dbReference type="NCBI Taxonomy" id="29369"/>
    <lineage>
        <taxon>Bacteria</taxon>
        <taxon>Bacillati</taxon>
        <taxon>Bacillota</taxon>
        <taxon>Clostridia</taxon>
        <taxon>Eubacteriales</taxon>
        <taxon>Clostridiaceae</taxon>
        <taxon>Clostridium</taxon>
    </lineage>
</organism>
<evidence type="ECO:0000256" key="5">
    <source>
        <dbReference type="ARBA" id="ARBA00022801"/>
    </source>
</evidence>
<dbReference type="CDD" id="cd12110">
    <property type="entry name" value="PHP_HisPPase_Hisj_like"/>
    <property type="match status" value="1"/>
</dbReference>
<dbReference type="Proteomes" id="UP001299068">
    <property type="component" value="Unassembled WGS sequence"/>
</dbReference>
<dbReference type="InterPro" id="IPR004013">
    <property type="entry name" value="PHP_dom"/>
</dbReference>
<comment type="caution">
    <text evidence="10">The sequence shown here is derived from an EMBL/GenBank/DDBJ whole genome shotgun (WGS) entry which is preliminary data.</text>
</comment>
<dbReference type="RefSeq" id="WP_221859034.1">
    <property type="nucleotide sequence ID" value="NZ_JAIKTU010000002.1"/>
</dbReference>
<protein>
    <recommendedName>
        <fullName evidence="3 8">Histidinol-phosphatase</fullName>
        <shortName evidence="8">HolPase</shortName>
        <ecNumber evidence="3 8">3.1.3.15</ecNumber>
    </recommendedName>
</protein>
<reference evidence="10 11" key="1">
    <citation type="journal article" date="2021" name="Cell Host Microbe">
        <title>in vivo commensal control of Clostridioides difficile virulence.</title>
        <authorList>
            <person name="Girinathan B.P."/>
            <person name="Dibenedetto N."/>
            <person name="Worley J.N."/>
            <person name="Peltier J."/>
            <person name="Arrieta-Ortiz M.L."/>
            <person name="Rupa Christinal Immanuel S."/>
            <person name="Lavin R."/>
            <person name="Delaney M.L."/>
            <person name="Cummins C."/>
            <person name="Hoffmann M."/>
            <person name="Luo Y."/>
            <person name="Gonzalez-Escalona N."/>
            <person name="Allard M."/>
            <person name="Onderdonk A.B."/>
            <person name="Gerber G.K."/>
            <person name="Sonenshein A.L."/>
            <person name="Baliga N."/>
            <person name="Dupuy B."/>
            <person name="Bry L."/>
        </authorList>
    </citation>
    <scope>NUCLEOTIDE SEQUENCE [LARGE SCALE GENOMIC DNA]</scope>
    <source>
        <strain evidence="10 11">DSM 599</strain>
    </source>
</reference>
<evidence type="ECO:0000256" key="3">
    <source>
        <dbReference type="ARBA" id="ARBA00013085"/>
    </source>
</evidence>
<name>A0ABS7KUI2_CLOSR</name>
<keyword evidence="4 8" id="KW-0028">Amino-acid biosynthesis</keyword>
<dbReference type="SUPFAM" id="SSF89550">
    <property type="entry name" value="PHP domain-like"/>
    <property type="match status" value="1"/>
</dbReference>
<evidence type="ECO:0000259" key="9">
    <source>
        <dbReference type="Pfam" id="PF02811"/>
    </source>
</evidence>
<dbReference type="InterPro" id="IPR016195">
    <property type="entry name" value="Pol/histidinol_Pase-like"/>
</dbReference>
<dbReference type="Pfam" id="PF02811">
    <property type="entry name" value="PHP"/>
    <property type="match status" value="1"/>
</dbReference>